<keyword evidence="3 6" id="KW-1133">Transmembrane helix</keyword>
<evidence type="ECO:0000259" key="7">
    <source>
        <dbReference type="PROSITE" id="PS50801"/>
    </source>
</evidence>
<dbReference type="CDD" id="cd07042">
    <property type="entry name" value="STAS_SulP_like_sulfate_transporter"/>
    <property type="match status" value="1"/>
</dbReference>
<dbReference type="KEGG" id="rain:Rai3103_03060"/>
<feature type="transmembrane region" description="Helical" evidence="6">
    <location>
        <begin position="399"/>
        <end position="419"/>
    </location>
</feature>
<dbReference type="Pfam" id="PF00916">
    <property type="entry name" value="Sulfate_transp"/>
    <property type="match status" value="1"/>
</dbReference>
<organism evidence="8 9">
    <name type="scientific">Raineyella fluvialis</name>
    <dbReference type="NCBI Taxonomy" id="2662261"/>
    <lineage>
        <taxon>Bacteria</taxon>
        <taxon>Bacillati</taxon>
        <taxon>Actinomycetota</taxon>
        <taxon>Actinomycetes</taxon>
        <taxon>Propionibacteriales</taxon>
        <taxon>Propionibacteriaceae</taxon>
        <taxon>Raineyella</taxon>
    </lineage>
</organism>
<sequence length="614" mass="64001">MGGIHHDHRDPDRVPGGGRGPARVKRDYRVQPPQATVGENVARVADVVGAHLISLKGMFPVPSDYRGLRHSWVKDLTSGLTVGVVALPLALGFGVASGAGAAAGLITAIIAGLVAAIFGGSNVQVSGPTGAMTVVLMPVIAQYGVETVPLLGIMAGVIVILMGLTAMGRSIEMIPLPVVEGFTFGIGIIIILQQFPLLLGTPKGTAESTLVSSWLTLSHTDWTSAVAPLLVAALVIVLHVVGRRFLPRLPIALVAIVIATLVAELAHLDIARIGTLPGALPTPRVPAVSVDILRQLLPPALAVAALAALESLLSARVADGMVPGARRTNPDRELFGQGLANVAAGIFGGIPATGAIARTAVNVRGGARTRVASIAHAGVLLVVLVALGPIVARIPMAALGAVLVMTAVRMVSPAVFRTLVRATRADRNTFLVTLAATVVLDLVMAVLLGIAMAALMSLRHMAAYAVVRRQYLPADTREGVIDWTDATAHLRDRVAIYRLDGALFYGNARRFADLVLEVEDVDAVIIRCHRMNILDASGADAVKDVVGQLHRRGIPVIIQGMTDAQRRTVTTMNAVSPDAHVLELSEALAAAERICATTPPTATPTTDHPDGEHG</sequence>
<dbReference type="GO" id="GO:0016020">
    <property type="term" value="C:membrane"/>
    <property type="evidence" value="ECO:0007669"/>
    <property type="project" value="UniProtKB-SubCell"/>
</dbReference>
<gene>
    <name evidence="8" type="ORF">Rai3103_03060</name>
</gene>
<dbReference type="Proteomes" id="UP000386847">
    <property type="component" value="Chromosome"/>
</dbReference>
<accession>A0A5Q2F832</accession>
<evidence type="ECO:0000313" key="8">
    <source>
        <dbReference type="EMBL" id="QGF22818.1"/>
    </source>
</evidence>
<dbReference type="Gene3D" id="3.30.750.24">
    <property type="entry name" value="STAS domain"/>
    <property type="match status" value="1"/>
</dbReference>
<feature type="region of interest" description="Disordered" evidence="5">
    <location>
        <begin position="1"/>
        <end position="31"/>
    </location>
</feature>
<dbReference type="AlphaFoldDB" id="A0A5Q2F832"/>
<feature type="transmembrane region" description="Helical" evidence="6">
    <location>
        <begin position="101"/>
        <end position="118"/>
    </location>
</feature>
<feature type="transmembrane region" description="Helical" evidence="6">
    <location>
        <begin position="373"/>
        <end position="392"/>
    </location>
</feature>
<dbReference type="GO" id="GO:0055085">
    <property type="term" value="P:transmembrane transport"/>
    <property type="evidence" value="ECO:0007669"/>
    <property type="project" value="InterPro"/>
</dbReference>
<feature type="transmembrane region" description="Helical" evidence="6">
    <location>
        <begin position="222"/>
        <end position="242"/>
    </location>
</feature>
<dbReference type="InterPro" id="IPR036513">
    <property type="entry name" value="STAS_dom_sf"/>
</dbReference>
<keyword evidence="4 6" id="KW-0472">Membrane</keyword>
<dbReference type="InterPro" id="IPR002645">
    <property type="entry name" value="STAS_dom"/>
</dbReference>
<evidence type="ECO:0000256" key="5">
    <source>
        <dbReference type="SAM" id="MobiDB-lite"/>
    </source>
</evidence>
<feature type="transmembrane region" description="Helical" evidence="6">
    <location>
        <begin position="249"/>
        <end position="268"/>
    </location>
</feature>
<feature type="transmembrane region" description="Helical" evidence="6">
    <location>
        <begin position="174"/>
        <end position="195"/>
    </location>
</feature>
<feature type="transmembrane region" description="Helical" evidence="6">
    <location>
        <begin position="431"/>
        <end position="455"/>
    </location>
</feature>
<feature type="domain" description="STAS" evidence="7">
    <location>
        <begin position="484"/>
        <end position="591"/>
    </location>
</feature>
<name>A0A5Q2F832_9ACTN</name>
<comment type="subcellular location">
    <subcellularLocation>
        <location evidence="1">Membrane</location>
        <topology evidence="1">Multi-pass membrane protein</topology>
    </subcellularLocation>
</comment>
<dbReference type="InterPro" id="IPR011547">
    <property type="entry name" value="SLC26A/SulP_dom"/>
</dbReference>
<dbReference type="PANTHER" id="PTHR11814">
    <property type="entry name" value="SULFATE TRANSPORTER"/>
    <property type="match status" value="1"/>
</dbReference>
<keyword evidence="2 6" id="KW-0812">Transmembrane</keyword>
<evidence type="ECO:0000256" key="2">
    <source>
        <dbReference type="ARBA" id="ARBA00022692"/>
    </source>
</evidence>
<dbReference type="Pfam" id="PF01740">
    <property type="entry name" value="STAS"/>
    <property type="match status" value="1"/>
</dbReference>
<dbReference type="InterPro" id="IPR001902">
    <property type="entry name" value="SLC26A/SulP_fam"/>
</dbReference>
<reference evidence="8 9" key="1">
    <citation type="submission" date="2019-10" db="EMBL/GenBank/DDBJ databases">
        <title>Genomic analysis of Raineyella sp. CBA3103.</title>
        <authorList>
            <person name="Roh S.W."/>
        </authorList>
    </citation>
    <scope>NUCLEOTIDE SEQUENCE [LARGE SCALE GENOMIC DNA]</scope>
    <source>
        <strain evidence="8 9">CBA3103</strain>
    </source>
</reference>
<keyword evidence="9" id="KW-1185">Reference proteome</keyword>
<dbReference type="EMBL" id="CP045725">
    <property type="protein sequence ID" value="QGF22818.1"/>
    <property type="molecule type" value="Genomic_DNA"/>
</dbReference>
<evidence type="ECO:0000256" key="1">
    <source>
        <dbReference type="ARBA" id="ARBA00004141"/>
    </source>
</evidence>
<dbReference type="PROSITE" id="PS50801">
    <property type="entry name" value="STAS"/>
    <property type="match status" value="1"/>
</dbReference>
<proteinExistence type="predicted"/>
<feature type="transmembrane region" description="Helical" evidence="6">
    <location>
        <begin position="76"/>
        <end position="95"/>
    </location>
</feature>
<evidence type="ECO:0000256" key="4">
    <source>
        <dbReference type="ARBA" id="ARBA00023136"/>
    </source>
</evidence>
<dbReference type="SUPFAM" id="SSF52091">
    <property type="entry name" value="SpoIIaa-like"/>
    <property type="match status" value="1"/>
</dbReference>
<protein>
    <submittedName>
        <fullName evidence="8">STAS domain-containing protein</fullName>
    </submittedName>
</protein>
<evidence type="ECO:0000313" key="9">
    <source>
        <dbReference type="Proteomes" id="UP000386847"/>
    </source>
</evidence>
<feature type="compositionally biased region" description="Basic and acidic residues" evidence="5">
    <location>
        <begin position="1"/>
        <end position="13"/>
    </location>
</feature>
<evidence type="ECO:0000256" key="6">
    <source>
        <dbReference type="SAM" id="Phobius"/>
    </source>
</evidence>
<feature type="transmembrane region" description="Helical" evidence="6">
    <location>
        <begin position="150"/>
        <end position="167"/>
    </location>
</feature>
<evidence type="ECO:0000256" key="3">
    <source>
        <dbReference type="ARBA" id="ARBA00022989"/>
    </source>
</evidence>
<feature type="transmembrane region" description="Helical" evidence="6">
    <location>
        <begin position="339"/>
        <end position="361"/>
    </location>
</feature>